<evidence type="ECO:0000256" key="1">
    <source>
        <dbReference type="SAM" id="Phobius"/>
    </source>
</evidence>
<dbReference type="EMBL" id="CP016804">
    <property type="protein sequence ID" value="APE96360.1"/>
    <property type="molecule type" value="Genomic_DNA"/>
</dbReference>
<protein>
    <submittedName>
        <fullName evidence="2">Uncharacterized protein</fullName>
    </submittedName>
</protein>
<name>A0A1J1AF31_9EURY</name>
<dbReference type="Proteomes" id="UP000186165">
    <property type="component" value="Chromosome"/>
</dbReference>
<evidence type="ECO:0000313" key="3">
    <source>
        <dbReference type="Proteomes" id="UP000186165"/>
    </source>
</evidence>
<organism evidence="2 3">
    <name type="scientific">Halodesulfurarchaeum formicicum</name>
    <dbReference type="NCBI Taxonomy" id="1873524"/>
    <lineage>
        <taxon>Archaea</taxon>
        <taxon>Methanobacteriati</taxon>
        <taxon>Methanobacteriota</taxon>
        <taxon>Stenosarchaea group</taxon>
        <taxon>Halobacteria</taxon>
        <taxon>Halobacteriales</taxon>
        <taxon>Halobacteriaceae</taxon>
        <taxon>Halodesulfurarchaeum</taxon>
    </lineage>
</organism>
<dbReference type="OrthoDB" id="142099at2157"/>
<dbReference type="KEGG" id="hhsr:HSR6_1928"/>
<feature type="transmembrane region" description="Helical" evidence="1">
    <location>
        <begin position="51"/>
        <end position="73"/>
    </location>
</feature>
<dbReference type="GeneID" id="30418462"/>
<reference evidence="3" key="1">
    <citation type="submission" date="2016-08" db="EMBL/GenBank/DDBJ databases">
        <title>Discovery of first anaerobic lithoheterotrophic haloarchae widely represented in hypersaline habitats.</title>
        <authorList>
            <person name="Sorokin D.Y."/>
            <person name="Kublanov I.V."/>
            <person name="Roman P."/>
            <person name="Sinninghe Damste J.S."/>
            <person name="Golyshin P.N."/>
            <person name="Rojo D."/>
            <person name="Ciordia S."/>
            <person name="Mena Md.C."/>
            <person name="Ferrer M."/>
            <person name="Smedile F."/>
            <person name="Messina E."/>
            <person name="La Cono V."/>
            <person name="Yakimov M.M."/>
        </authorList>
    </citation>
    <scope>NUCLEOTIDE SEQUENCE [LARGE SCALE GENOMIC DNA]</scope>
    <source>
        <strain evidence="3">HSR6</strain>
    </source>
</reference>
<feature type="transmembrane region" description="Helical" evidence="1">
    <location>
        <begin position="85"/>
        <end position="108"/>
    </location>
</feature>
<dbReference type="RefSeq" id="WP_071933481.1">
    <property type="nucleotide sequence ID" value="NZ_CP016804.1"/>
</dbReference>
<gene>
    <name evidence="2" type="ORF">HSR6_1928</name>
</gene>
<evidence type="ECO:0000313" key="2">
    <source>
        <dbReference type="EMBL" id="APE96360.1"/>
    </source>
</evidence>
<dbReference type="AlphaFoldDB" id="A0A1J1AF31"/>
<sequence>MSELALTSAGTQSIRPAVLYWPLAVWAVMAILAVLNGGFRELVLVPRLGTYPAHVLSTLLLVAVISLVAAWYFGWTEIAHTQAELLLIGGLWTLLTIGFEFLVGFLAGEPVGTTLAQYDVLAGRIWVLVPIVLFVAPLVFGR</sequence>
<proteinExistence type="predicted"/>
<accession>A0A1J1AF31</accession>
<keyword evidence="1" id="KW-1133">Transmembrane helix</keyword>
<keyword evidence="1" id="KW-0812">Transmembrane</keyword>
<feature type="transmembrane region" description="Helical" evidence="1">
    <location>
        <begin position="18"/>
        <end position="39"/>
    </location>
</feature>
<feature type="transmembrane region" description="Helical" evidence="1">
    <location>
        <begin position="120"/>
        <end position="140"/>
    </location>
</feature>
<keyword evidence="3" id="KW-1185">Reference proteome</keyword>
<keyword evidence="1" id="KW-0472">Membrane</keyword>